<accession>A0A2P8HF05</accession>
<dbReference type="OrthoDB" id="121499at2"/>
<dbReference type="EMBL" id="PYAW01000005">
    <property type="protein sequence ID" value="PSL44764.1"/>
    <property type="molecule type" value="Genomic_DNA"/>
</dbReference>
<evidence type="ECO:0000256" key="1">
    <source>
        <dbReference type="SAM" id="MobiDB-lite"/>
    </source>
</evidence>
<protein>
    <submittedName>
        <fullName evidence="3">YXWGXW repeat-containing protein</fullName>
    </submittedName>
</protein>
<keyword evidence="2" id="KW-0732">Signal</keyword>
<dbReference type="Proteomes" id="UP000240971">
    <property type="component" value="Unassembled WGS sequence"/>
</dbReference>
<evidence type="ECO:0000313" key="3">
    <source>
        <dbReference type="EMBL" id="PSL44764.1"/>
    </source>
</evidence>
<reference evidence="3 4" key="1">
    <citation type="submission" date="2018-03" db="EMBL/GenBank/DDBJ databases">
        <title>Genomic Encyclopedia of Archaeal and Bacterial Type Strains, Phase II (KMG-II): from individual species to whole genera.</title>
        <authorList>
            <person name="Goeker M."/>
        </authorList>
    </citation>
    <scope>NUCLEOTIDE SEQUENCE [LARGE SCALE GENOMIC DNA]</scope>
    <source>
        <strain evidence="3 4">DSM 24859</strain>
    </source>
</reference>
<organism evidence="3 4">
    <name type="scientific">Chitinophaga niastensis</name>
    <dbReference type="NCBI Taxonomy" id="536980"/>
    <lineage>
        <taxon>Bacteria</taxon>
        <taxon>Pseudomonadati</taxon>
        <taxon>Bacteroidota</taxon>
        <taxon>Chitinophagia</taxon>
        <taxon>Chitinophagales</taxon>
        <taxon>Chitinophagaceae</taxon>
        <taxon>Chitinophaga</taxon>
    </lineage>
</organism>
<dbReference type="InterPro" id="IPR024447">
    <property type="entry name" value="YXWGXW_rpt"/>
</dbReference>
<feature type="compositionally biased region" description="Basic and acidic residues" evidence="1">
    <location>
        <begin position="182"/>
        <end position="191"/>
    </location>
</feature>
<feature type="region of interest" description="Disordered" evidence="1">
    <location>
        <begin position="233"/>
        <end position="254"/>
    </location>
</feature>
<comment type="caution">
    <text evidence="3">The sequence shown here is derived from an EMBL/GenBank/DDBJ whole genome shotgun (WGS) entry which is preliminary data.</text>
</comment>
<evidence type="ECO:0000256" key="2">
    <source>
        <dbReference type="SAM" id="SignalP"/>
    </source>
</evidence>
<feature type="signal peptide" evidence="2">
    <location>
        <begin position="1"/>
        <end position="23"/>
    </location>
</feature>
<dbReference type="AlphaFoldDB" id="A0A2P8HF05"/>
<gene>
    <name evidence="3" type="ORF">CLV51_105136</name>
</gene>
<feature type="compositionally biased region" description="Polar residues" evidence="1">
    <location>
        <begin position="233"/>
        <end position="251"/>
    </location>
</feature>
<dbReference type="Pfam" id="PF12779">
    <property type="entry name" value="WXXGXW"/>
    <property type="match status" value="1"/>
</dbReference>
<feature type="compositionally biased region" description="Polar residues" evidence="1">
    <location>
        <begin position="192"/>
        <end position="203"/>
    </location>
</feature>
<feature type="compositionally biased region" description="Low complexity" evidence="1">
    <location>
        <begin position="287"/>
        <end position="338"/>
    </location>
</feature>
<name>A0A2P8HF05_CHINA</name>
<evidence type="ECO:0000313" key="4">
    <source>
        <dbReference type="Proteomes" id="UP000240971"/>
    </source>
</evidence>
<feature type="region of interest" description="Disordered" evidence="1">
    <location>
        <begin position="182"/>
        <end position="210"/>
    </location>
</feature>
<feature type="region of interest" description="Disordered" evidence="1">
    <location>
        <begin position="285"/>
        <end position="361"/>
    </location>
</feature>
<dbReference type="RefSeq" id="WP_106530203.1">
    <property type="nucleotide sequence ID" value="NZ_PYAW01000005.1"/>
</dbReference>
<keyword evidence="4" id="KW-1185">Reference proteome</keyword>
<proteinExistence type="predicted"/>
<sequence length="361" mass="40298">MKNFVKSALLLCLIFFAASKIYAQVSIGVSIRIAPPPLPVYTQPACPYDGYIWTPGYWAYGPDGYYWVPGVWIAPPRPGILWTPGYWGFAGGIYGWHAGYWGPHIGFYGGVNYGYGYGGCGYSGGMWQGNSFHYNTAVTNVNTTIVHNTYVNNTVINNNTNVVNNRSSFNGEGGITARPTRVEEAATRDQHVTATSAQLSHEQTASHDRGQLAAVNNGRPATAAMNTVNDHRPNQQARISGNNGQATSSHQPARATLNPARQVTNGQHISTDNNRQANNKLVATRAPQQTSQQMQMHQQQRTPQQMQMHPQHMQQQQMQMRPPQRMQQPPQQQRMQQRVQERSQPRGNPHQNEGPREGRHR</sequence>
<feature type="chain" id="PRO_5015132873" evidence="2">
    <location>
        <begin position="24"/>
        <end position="361"/>
    </location>
</feature>